<dbReference type="EMBL" id="LR797243">
    <property type="protein sequence ID" value="CAB4195547.1"/>
    <property type="molecule type" value="Genomic_DNA"/>
</dbReference>
<sequence>MRIVWTKDEKRALQDCMIDMCYVTPSYSNKGLLQRAQEEVIPYERRQKITDQKVFTYKNMINEARIKAEAHRAKVNKPAESWLPEPPAVAPTPPAEHVAPTMGDLFEQLVEAITNRVIEKLQASTPETTIEEKAATRFDELFGSPMVQLSKLSIRSKDVRPKRPTVLVVGLNGCQMDIIKNYKPDLDYTFVTAEQAVSHYTFNKDHTILMTKFINHSVQAKYRKHPNLHYCNGGVSELKHMLQVIFHKEYA</sequence>
<organism evidence="2">
    <name type="scientific">uncultured Caudovirales phage</name>
    <dbReference type="NCBI Taxonomy" id="2100421"/>
    <lineage>
        <taxon>Viruses</taxon>
        <taxon>Duplodnaviria</taxon>
        <taxon>Heunggongvirae</taxon>
        <taxon>Uroviricota</taxon>
        <taxon>Caudoviricetes</taxon>
        <taxon>Peduoviridae</taxon>
        <taxon>Maltschvirus</taxon>
        <taxon>Maltschvirus maltsch</taxon>
    </lineage>
</organism>
<evidence type="ECO:0000313" key="2">
    <source>
        <dbReference type="EMBL" id="CAB4195547.1"/>
    </source>
</evidence>
<name>A0A6J5RMQ4_9CAUD</name>
<reference evidence="2" key="1">
    <citation type="submission" date="2020-05" db="EMBL/GenBank/DDBJ databases">
        <authorList>
            <person name="Chiriac C."/>
            <person name="Salcher M."/>
            <person name="Ghai R."/>
            <person name="Kavagutti S V."/>
        </authorList>
    </citation>
    <scope>NUCLEOTIDE SEQUENCE</scope>
</reference>
<evidence type="ECO:0000313" key="1">
    <source>
        <dbReference type="EMBL" id="CAB4181318.1"/>
    </source>
</evidence>
<dbReference type="EMBL" id="LR797013">
    <property type="protein sequence ID" value="CAB4181318.1"/>
    <property type="molecule type" value="Genomic_DNA"/>
</dbReference>
<protein>
    <submittedName>
        <fullName evidence="2">Uncharacterized protein</fullName>
    </submittedName>
</protein>
<accession>A0A6J5RMQ4</accession>
<proteinExistence type="predicted"/>
<gene>
    <name evidence="1" type="ORF">UFOVP1068_29</name>
    <name evidence="2" type="ORF">UFOVP1300_20</name>
</gene>